<dbReference type="InterPro" id="IPR011083">
    <property type="entry name" value="Phage_tail_collar_dom"/>
</dbReference>
<keyword evidence="3" id="KW-1185">Reference proteome</keyword>
<comment type="caution">
    <text evidence="2">The sequence shown here is derived from an EMBL/GenBank/DDBJ whole genome shotgun (WGS) entry which is preliminary data.</text>
</comment>
<sequence>MESYTGTIWLFGGNFCPVGTLPADGRTIAIQEYTALFSLFGTVYGGDGRTNFNLPNIPGPVDGTRYCVNFLGQYPSRS</sequence>
<dbReference type="EMBL" id="JAGTUU010000009">
    <property type="protein sequence ID" value="MBS0126344.1"/>
    <property type="molecule type" value="Genomic_DNA"/>
</dbReference>
<dbReference type="InterPro" id="IPR037053">
    <property type="entry name" value="Phage_tail_collar_dom_sf"/>
</dbReference>
<gene>
    <name evidence="2" type="ORF">KB874_19865</name>
</gene>
<protein>
    <submittedName>
        <fullName evidence="2">Tail fiber protein</fullName>
    </submittedName>
</protein>
<feature type="domain" description="Phage tail collar" evidence="1">
    <location>
        <begin position="6"/>
        <end position="59"/>
    </location>
</feature>
<dbReference type="SUPFAM" id="SSF88874">
    <property type="entry name" value="Receptor-binding domain of short tail fibre protein gp12"/>
    <property type="match status" value="1"/>
</dbReference>
<dbReference type="Pfam" id="PF07484">
    <property type="entry name" value="Collar"/>
    <property type="match status" value="1"/>
</dbReference>
<reference evidence="2" key="1">
    <citation type="submission" date="2021-04" db="EMBL/GenBank/DDBJ databases">
        <authorList>
            <person name="Yoon J."/>
        </authorList>
    </citation>
    <scope>NUCLEOTIDE SEQUENCE</scope>
    <source>
        <strain evidence="2">KMU-90</strain>
    </source>
</reference>
<evidence type="ECO:0000259" key="1">
    <source>
        <dbReference type="Pfam" id="PF07484"/>
    </source>
</evidence>
<dbReference type="Gene3D" id="3.90.1340.10">
    <property type="entry name" value="Phage tail collar domain"/>
    <property type="match status" value="1"/>
</dbReference>
<dbReference type="Proteomes" id="UP000681356">
    <property type="component" value="Unassembled WGS sequence"/>
</dbReference>
<evidence type="ECO:0000313" key="2">
    <source>
        <dbReference type="EMBL" id="MBS0126344.1"/>
    </source>
</evidence>
<proteinExistence type="predicted"/>
<accession>A0A8J7WH58</accession>
<organism evidence="2 3">
    <name type="scientific">Thetidibacter halocola</name>
    <dbReference type="NCBI Taxonomy" id="2827239"/>
    <lineage>
        <taxon>Bacteria</taxon>
        <taxon>Pseudomonadati</taxon>
        <taxon>Pseudomonadota</taxon>
        <taxon>Alphaproteobacteria</taxon>
        <taxon>Rhodobacterales</taxon>
        <taxon>Roseobacteraceae</taxon>
        <taxon>Thetidibacter</taxon>
    </lineage>
</organism>
<dbReference type="AlphaFoldDB" id="A0A8J7WH58"/>
<name>A0A8J7WH58_9RHOB</name>
<evidence type="ECO:0000313" key="3">
    <source>
        <dbReference type="Proteomes" id="UP000681356"/>
    </source>
</evidence>